<proteinExistence type="predicted"/>
<evidence type="ECO:0000313" key="4">
    <source>
        <dbReference type="Proteomes" id="UP000065807"/>
    </source>
</evidence>
<dbReference type="Proteomes" id="UP000065807">
    <property type="component" value="Chromosome"/>
</dbReference>
<accession>A0A0K2SK95</accession>
<dbReference type="OrthoDB" id="3493at2"/>
<evidence type="ECO:0000259" key="1">
    <source>
        <dbReference type="Pfam" id="PF07238"/>
    </source>
</evidence>
<feature type="domain" description="Type III secretion system flagellar brake protein YcgR PilZN" evidence="2">
    <location>
        <begin position="9"/>
        <end position="78"/>
    </location>
</feature>
<dbReference type="SUPFAM" id="SSF141371">
    <property type="entry name" value="PilZ domain-like"/>
    <property type="match status" value="1"/>
</dbReference>
<dbReference type="Pfam" id="PF07238">
    <property type="entry name" value="PilZ"/>
    <property type="match status" value="1"/>
</dbReference>
<dbReference type="Pfam" id="PF12945">
    <property type="entry name" value="PilZNR"/>
    <property type="match status" value="1"/>
</dbReference>
<sequence>MDPLQAGLEVVIRREQRPGVYRARVEAYDERTIWISFPEHRGRVVVPDPGERLRVVVYRKTPPKGKFEAETEVLERKDPVAGRLALERPASWERHQLREFVRIPLMMRVQVERRTGDAWSKAVPVSAIDLSGGGLMLHVPAYETLRLGRGHWLRITLALPQGAIQVQGDVVRVIPAEDGSTRYAVRFQQISERDRDRIIGFVLQEEIRQRKLID</sequence>
<reference evidence="4" key="1">
    <citation type="submission" date="2015-07" db="EMBL/GenBank/DDBJ databases">
        <title>Complete genome sequence and phylogenetic analysis of Limnochorda pilosa.</title>
        <authorList>
            <person name="Watanabe M."/>
            <person name="Kojima H."/>
            <person name="Fukui M."/>
        </authorList>
    </citation>
    <scope>NUCLEOTIDE SEQUENCE [LARGE SCALE GENOMIC DNA]</scope>
    <source>
        <strain evidence="4">HC45</strain>
    </source>
</reference>
<dbReference type="Gene3D" id="2.40.10.220">
    <property type="entry name" value="predicted glycosyltransferase like domains"/>
    <property type="match status" value="1"/>
</dbReference>
<dbReference type="AlphaFoldDB" id="A0A0K2SK95"/>
<dbReference type="KEGG" id="lpil:LIP_1674"/>
<dbReference type="RefSeq" id="WP_068136490.1">
    <property type="nucleotide sequence ID" value="NZ_AP014924.1"/>
</dbReference>
<name>A0A0K2SK95_LIMPI</name>
<gene>
    <name evidence="3" type="ORF">LIP_1674</name>
</gene>
<dbReference type="STRING" id="1555112.LIP_1674"/>
<feature type="domain" description="PilZ" evidence="1">
    <location>
        <begin position="96"/>
        <end position="203"/>
    </location>
</feature>
<evidence type="ECO:0000259" key="2">
    <source>
        <dbReference type="Pfam" id="PF12945"/>
    </source>
</evidence>
<dbReference type="InterPro" id="IPR009875">
    <property type="entry name" value="PilZ_domain"/>
</dbReference>
<evidence type="ECO:0000313" key="3">
    <source>
        <dbReference type="EMBL" id="BAS27520.1"/>
    </source>
</evidence>
<organism evidence="3 4">
    <name type="scientific">Limnochorda pilosa</name>
    <dbReference type="NCBI Taxonomy" id="1555112"/>
    <lineage>
        <taxon>Bacteria</taxon>
        <taxon>Bacillati</taxon>
        <taxon>Bacillota</taxon>
        <taxon>Limnochordia</taxon>
        <taxon>Limnochordales</taxon>
        <taxon>Limnochordaceae</taxon>
        <taxon>Limnochorda</taxon>
    </lineage>
</organism>
<dbReference type="InterPro" id="IPR009926">
    <property type="entry name" value="T3SS_YcgR_PilZN"/>
</dbReference>
<keyword evidence="4" id="KW-1185">Reference proteome</keyword>
<protein>
    <submittedName>
        <fullName evidence="3">Pilus assembly protein PilZ</fullName>
    </submittedName>
</protein>
<dbReference type="EMBL" id="AP014924">
    <property type="protein sequence ID" value="BAS27520.1"/>
    <property type="molecule type" value="Genomic_DNA"/>
</dbReference>
<reference evidence="4" key="2">
    <citation type="journal article" date="2016" name="Int. J. Syst. Evol. Microbiol.">
        <title>Complete genome sequence and cell structure of Limnochorda pilosa, a Gram-negative spore-former within the phylum Firmicutes.</title>
        <authorList>
            <person name="Watanabe M."/>
            <person name="Kojima H."/>
            <person name="Fukui M."/>
        </authorList>
    </citation>
    <scope>NUCLEOTIDE SEQUENCE [LARGE SCALE GENOMIC DNA]</scope>
    <source>
        <strain evidence="4">HC45</strain>
    </source>
</reference>
<dbReference type="GO" id="GO:0035438">
    <property type="term" value="F:cyclic-di-GMP binding"/>
    <property type="evidence" value="ECO:0007669"/>
    <property type="project" value="InterPro"/>
</dbReference>